<protein>
    <recommendedName>
        <fullName evidence="2">PI4-kinase N-terminal domain-containing protein</fullName>
    </recommendedName>
</protein>
<evidence type="ECO:0000313" key="3">
    <source>
        <dbReference type="EMBL" id="CAI9281190.1"/>
    </source>
</evidence>
<dbReference type="EMBL" id="OX465080">
    <property type="protein sequence ID" value="CAI9281190.1"/>
    <property type="molecule type" value="Genomic_DNA"/>
</dbReference>
<organism evidence="3 4">
    <name type="scientific">Lactuca saligna</name>
    <name type="common">Willowleaf lettuce</name>
    <dbReference type="NCBI Taxonomy" id="75948"/>
    <lineage>
        <taxon>Eukaryota</taxon>
        <taxon>Viridiplantae</taxon>
        <taxon>Streptophyta</taxon>
        <taxon>Embryophyta</taxon>
        <taxon>Tracheophyta</taxon>
        <taxon>Spermatophyta</taxon>
        <taxon>Magnoliopsida</taxon>
        <taxon>eudicotyledons</taxon>
        <taxon>Gunneridae</taxon>
        <taxon>Pentapetalae</taxon>
        <taxon>asterids</taxon>
        <taxon>campanulids</taxon>
        <taxon>Asterales</taxon>
        <taxon>Asteraceae</taxon>
        <taxon>Cichorioideae</taxon>
        <taxon>Cichorieae</taxon>
        <taxon>Lactucinae</taxon>
        <taxon>Lactuca</taxon>
    </lineage>
</organism>
<keyword evidence="4" id="KW-1185">Reference proteome</keyword>
<proteinExistence type="inferred from homology"/>
<dbReference type="AlphaFoldDB" id="A0AA35YVZ7"/>
<dbReference type="Proteomes" id="UP001177003">
    <property type="component" value="Chromosome 4"/>
</dbReference>
<evidence type="ECO:0000259" key="2">
    <source>
        <dbReference type="Pfam" id="PF19274"/>
    </source>
</evidence>
<reference evidence="3" key="1">
    <citation type="submission" date="2023-04" db="EMBL/GenBank/DDBJ databases">
        <authorList>
            <person name="Vijverberg K."/>
            <person name="Xiong W."/>
            <person name="Schranz E."/>
        </authorList>
    </citation>
    <scope>NUCLEOTIDE SEQUENCE</scope>
</reference>
<accession>A0AA35YVZ7</accession>
<gene>
    <name evidence="3" type="ORF">LSALG_LOCUS20902</name>
</gene>
<dbReference type="InterPro" id="IPR045495">
    <property type="entry name" value="PI4K_N"/>
</dbReference>
<dbReference type="Pfam" id="PF19274">
    <property type="entry name" value="PI4K_N"/>
    <property type="match status" value="2"/>
</dbReference>
<comment type="similarity">
    <text evidence="1">Belongs to the PI3/PI4-kinase family. Type III PI4K subfamily.</text>
</comment>
<feature type="domain" description="PI4-kinase N-terminal" evidence="2">
    <location>
        <begin position="1"/>
        <end position="95"/>
    </location>
</feature>
<evidence type="ECO:0000313" key="4">
    <source>
        <dbReference type="Proteomes" id="UP001177003"/>
    </source>
</evidence>
<sequence>MLQGTTKLPWKFSHHPAAAGTFFTVMLLGLKFCTCQYEGSLQNVRLGIQLLEDGIYRAALGWFAYEPEWFEHDHGNFAHIEAQSVNSFVHYLQNDPKALGGEYGGSFLDMVRHRYCYLSCCQGRPKAGRAGPSPRATIYHGASDIVQLLWKDQCHPVWGPMENYAACRDKRKQLLLMLCQHEADRLEVWAQPVNYKPHDRVPLKDMKADWKTMTYQELPLAKAQFDNAACRAFSRGFDSSVSRDIKICSIREENQLIKTDQVNILIRSLLLKQQQSLEQLQRMQRVQAQMRVQERDMKSEAMKNFVVEGQQVLLTMEGKDLTLEQQKELNEIRKKKSILIREHRIKKSTAESRPIVPRKFDKTRDLHLREMVIIRA</sequence>
<feature type="domain" description="PI4-kinase N-terminal" evidence="2">
    <location>
        <begin position="150"/>
        <end position="196"/>
    </location>
</feature>
<name>A0AA35YVZ7_LACSI</name>
<evidence type="ECO:0000256" key="1">
    <source>
        <dbReference type="ARBA" id="ARBA00006209"/>
    </source>
</evidence>